<feature type="domain" description="C2H2-type" evidence="2">
    <location>
        <begin position="431"/>
        <end position="453"/>
    </location>
</feature>
<reference evidence="3 4" key="1">
    <citation type="journal article" date="2018" name="Nat. Ecol. Evol.">
        <title>Pezizomycetes genomes reveal the molecular basis of ectomycorrhizal truffle lifestyle.</title>
        <authorList>
            <person name="Murat C."/>
            <person name="Payen T."/>
            <person name="Noel B."/>
            <person name="Kuo A."/>
            <person name="Morin E."/>
            <person name="Chen J."/>
            <person name="Kohler A."/>
            <person name="Krizsan K."/>
            <person name="Balestrini R."/>
            <person name="Da Silva C."/>
            <person name="Montanini B."/>
            <person name="Hainaut M."/>
            <person name="Levati E."/>
            <person name="Barry K.W."/>
            <person name="Belfiori B."/>
            <person name="Cichocki N."/>
            <person name="Clum A."/>
            <person name="Dockter R.B."/>
            <person name="Fauchery L."/>
            <person name="Guy J."/>
            <person name="Iotti M."/>
            <person name="Le Tacon F."/>
            <person name="Lindquist E.A."/>
            <person name="Lipzen A."/>
            <person name="Malagnac F."/>
            <person name="Mello A."/>
            <person name="Molinier V."/>
            <person name="Miyauchi S."/>
            <person name="Poulain J."/>
            <person name="Riccioni C."/>
            <person name="Rubini A."/>
            <person name="Sitrit Y."/>
            <person name="Splivallo R."/>
            <person name="Traeger S."/>
            <person name="Wang M."/>
            <person name="Zifcakova L."/>
            <person name="Wipf D."/>
            <person name="Zambonelli A."/>
            <person name="Paolocci F."/>
            <person name="Nowrousian M."/>
            <person name="Ottonello S."/>
            <person name="Baldrian P."/>
            <person name="Spatafora J.W."/>
            <person name="Henrissat B."/>
            <person name="Nagy L.G."/>
            <person name="Aury J.M."/>
            <person name="Wincker P."/>
            <person name="Grigoriev I.V."/>
            <person name="Bonfante P."/>
            <person name="Martin F.M."/>
        </authorList>
    </citation>
    <scope>NUCLEOTIDE SEQUENCE [LARGE SCALE GENOMIC DNA]</scope>
    <source>
        <strain evidence="3 4">RN42</strain>
    </source>
</reference>
<dbReference type="PROSITE" id="PS00028">
    <property type="entry name" value="ZINC_FINGER_C2H2_1"/>
    <property type="match status" value="1"/>
</dbReference>
<proteinExistence type="predicted"/>
<name>A0A3N4IBU1_ASCIM</name>
<feature type="region of interest" description="Disordered" evidence="1">
    <location>
        <begin position="771"/>
        <end position="793"/>
    </location>
</feature>
<feature type="region of interest" description="Disordered" evidence="1">
    <location>
        <begin position="1"/>
        <end position="203"/>
    </location>
</feature>
<evidence type="ECO:0000313" key="3">
    <source>
        <dbReference type="EMBL" id="RPA83563.1"/>
    </source>
</evidence>
<dbReference type="InterPro" id="IPR013087">
    <property type="entry name" value="Znf_C2H2_type"/>
</dbReference>
<feature type="compositionally biased region" description="Basic and acidic residues" evidence="1">
    <location>
        <begin position="782"/>
        <end position="793"/>
    </location>
</feature>
<sequence>MPDSNQTRPSFGSVMYGGVKHEAIDPEQPSLSFSSSESSSAGQSPVQTRHPPNAPRQPANFDQHQQRPPAPNFQSGSPSGRGRGGGRGGATRGGWSDWSDSGPTPRQIDRYRPPARDDNASRDGQRGGNWDFQQGGRGHNNRPSSDRGGFRPGMGGPPNQNRNTTISGGLSSADIIAAGTLIRPSPPRERGGRGRGRRLQDEGLVNEFSRDRAKYQGRLDSEEQVAFAFLCCLSEKEVPYCLHCHSIRDNWGALAHHLLAGDCAGTSTFKALRSSLQHQTITNKKAREMAELRSGSDAKIIPILRTYARECRPFDPSPAAIAAAEKDAERARANAEAQARARIQAQGQTIQTVQTVQTVQTPRAFLGTTSNAARSSSALSSTVSTPTLNTATLTSTVAQNSSYRTTGFYSAEEQDKFAFAFLVSAMEGDTCLQCKTCFDTLKDLDGHLRATKHFESQTYQIIQSLPSYTRVLEKAREVTKHGPNSQEKFFELLVARCYQVRDFSNTPSNAPNTNLSTPTLYPATTQPQSRKRKTLSYSPIYVGGPAKRAAPLYKYEELPDTDDFRDTAAGFTIRFVLPKAVREKSRTPSEDYRTYLEKRIVDQLSDTNPVTKPDLISIFSKPNSTTNLVYMDLYYSKQAVFMAAKERAQNIKVDGDPIPLNEIGATCRLEKYIIDVKPLTKRNGPPRPTPFASITQALDLVFKPLGYVDAKVEDVWGYGDSDETASQMVYLDQGLVIVAGLSFPVAEYKYPKTMTIDGQEMGLELRGRIKGSKVSGSGKRVRLQEDHNQMDLD</sequence>
<keyword evidence="4" id="KW-1185">Reference proteome</keyword>
<feature type="compositionally biased region" description="Gly residues" evidence="1">
    <location>
        <begin position="79"/>
        <end position="92"/>
    </location>
</feature>
<protein>
    <recommendedName>
        <fullName evidence="2">C2H2-type domain-containing protein</fullName>
    </recommendedName>
</protein>
<feature type="compositionally biased region" description="Polar residues" evidence="1">
    <location>
        <begin position="505"/>
        <end position="528"/>
    </location>
</feature>
<organism evidence="3 4">
    <name type="scientific">Ascobolus immersus RN42</name>
    <dbReference type="NCBI Taxonomy" id="1160509"/>
    <lineage>
        <taxon>Eukaryota</taxon>
        <taxon>Fungi</taxon>
        <taxon>Dikarya</taxon>
        <taxon>Ascomycota</taxon>
        <taxon>Pezizomycotina</taxon>
        <taxon>Pezizomycetes</taxon>
        <taxon>Pezizales</taxon>
        <taxon>Ascobolaceae</taxon>
        <taxon>Ascobolus</taxon>
    </lineage>
</organism>
<feature type="compositionally biased region" description="Basic and acidic residues" evidence="1">
    <location>
        <begin position="107"/>
        <end position="125"/>
    </location>
</feature>
<dbReference type="EMBL" id="ML119663">
    <property type="protein sequence ID" value="RPA83563.1"/>
    <property type="molecule type" value="Genomic_DNA"/>
</dbReference>
<gene>
    <name evidence="3" type="ORF">BJ508DRAFT_360254</name>
</gene>
<evidence type="ECO:0000259" key="2">
    <source>
        <dbReference type="PROSITE" id="PS00028"/>
    </source>
</evidence>
<evidence type="ECO:0000256" key="1">
    <source>
        <dbReference type="SAM" id="MobiDB-lite"/>
    </source>
</evidence>
<dbReference type="AlphaFoldDB" id="A0A3N4IBU1"/>
<feature type="compositionally biased region" description="Low complexity" evidence="1">
    <location>
        <begin position="30"/>
        <end position="44"/>
    </location>
</feature>
<accession>A0A3N4IBU1</accession>
<feature type="region of interest" description="Disordered" evidence="1">
    <location>
        <begin position="505"/>
        <end position="529"/>
    </location>
</feature>
<dbReference type="Proteomes" id="UP000275078">
    <property type="component" value="Unassembled WGS sequence"/>
</dbReference>
<feature type="compositionally biased region" description="Polar residues" evidence="1">
    <location>
        <begin position="1"/>
        <end position="10"/>
    </location>
</feature>
<evidence type="ECO:0000313" key="4">
    <source>
        <dbReference type="Proteomes" id="UP000275078"/>
    </source>
</evidence>
<feature type="compositionally biased region" description="Polar residues" evidence="1">
    <location>
        <begin position="159"/>
        <end position="170"/>
    </location>
</feature>